<dbReference type="Proteomes" id="UP000319411">
    <property type="component" value="Chromosome"/>
</dbReference>
<dbReference type="OrthoDB" id="5822449at2"/>
<organism evidence="1 2">
    <name type="scientific">Candidatus Pantoea soli</name>
    <dbReference type="NCBI Taxonomy" id="3098669"/>
    <lineage>
        <taxon>Bacteria</taxon>
        <taxon>Pseudomonadati</taxon>
        <taxon>Pseudomonadota</taxon>
        <taxon>Gammaproteobacteria</taxon>
        <taxon>Enterobacterales</taxon>
        <taxon>Erwiniaceae</taxon>
        <taxon>Pantoea</taxon>
    </lineage>
</organism>
<dbReference type="KEGG" id="pdis:D8B20_04780"/>
<proteinExistence type="predicted"/>
<dbReference type="Pfam" id="PF19488">
    <property type="entry name" value="DUF6024"/>
    <property type="match status" value="1"/>
</dbReference>
<protein>
    <submittedName>
        <fullName evidence="1">Uncharacterized protein</fullName>
    </submittedName>
</protein>
<dbReference type="EMBL" id="CP032702">
    <property type="protein sequence ID" value="QDY41254.1"/>
    <property type="molecule type" value="Genomic_DNA"/>
</dbReference>
<name>A0A518XAN4_9GAMM</name>
<reference evidence="1 2" key="1">
    <citation type="submission" date="2018-10" db="EMBL/GenBank/DDBJ databases">
        <title>Genome Sequencing of Pantoea dispersa DSM 32899.</title>
        <authorList>
            <person name="Nawrath M."/>
            <person name="Ottenheim C."/>
            <person name="Wilm A."/>
            <person name="Zimmermann W."/>
            <person name="Wu J.C."/>
        </authorList>
    </citation>
    <scope>NUCLEOTIDE SEQUENCE [LARGE SCALE GENOMIC DNA]</scope>
    <source>
        <strain evidence="1 2">DSM 32899</strain>
    </source>
</reference>
<sequence length="275" mass="30320">MASQQASARAAVRDQLRGLLSRHYRLENHDLFFAPSLHIAQVLLSQLFLRQEQARNNTRYAAHYPVSELSVLPAVPMLAGNIALIAHVDEKTGRVRPLSECQSQGVTDASASFATGLHKRLVSEARLFVAQLNRHAALSDNLVLIALRTHDFSTLVRSELRLFEQGLNLGEAPQQALDSMAQSDWKPFNIACVEAITLETPCYLHSVQQPGLPFALFPLPADLTLTRLPPDATLLPETHCLCLHASVRGNGNKTQNVTAALKKRLRELLAAHHNS</sequence>
<evidence type="ECO:0000313" key="2">
    <source>
        <dbReference type="Proteomes" id="UP000319411"/>
    </source>
</evidence>
<dbReference type="RefSeq" id="WP_145887622.1">
    <property type="nucleotide sequence ID" value="NZ_CP032702.1"/>
</dbReference>
<dbReference type="AlphaFoldDB" id="A0A518XAN4"/>
<gene>
    <name evidence="1" type="ORF">D8B20_04780</name>
</gene>
<keyword evidence="2" id="KW-1185">Reference proteome</keyword>
<dbReference type="InterPro" id="IPR046066">
    <property type="entry name" value="DUF6024"/>
</dbReference>
<accession>A0A518XAN4</accession>
<evidence type="ECO:0000313" key="1">
    <source>
        <dbReference type="EMBL" id="QDY41254.1"/>
    </source>
</evidence>